<organism evidence="3 4">
    <name type="scientific">Gymnopus androsaceus JB14</name>
    <dbReference type="NCBI Taxonomy" id="1447944"/>
    <lineage>
        <taxon>Eukaryota</taxon>
        <taxon>Fungi</taxon>
        <taxon>Dikarya</taxon>
        <taxon>Basidiomycota</taxon>
        <taxon>Agaricomycotina</taxon>
        <taxon>Agaricomycetes</taxon>
        <taxon>Agaricomycetidae</taxon>
        <taxon>Agaricales</taxon>
        <taxon>Marasmiineae</taxon>
        <taxon>Omphalotaceae</taxon>
        <taxon>Gymnopus</taxon>
    </lineage>
</organism>
<name>A0A6A4GCB5_9AGAR</name>
<evidence type="ECO:0000313" key="3">
    <source>
        <dbReference type="EMBL" id="KAE9383038.1"/>
    </source>
</evidence>
<dbReference type="AlphaFoldDB" id="A0A6A4GCB5"/>
<evidence type="ECO:0000256" key="1">
    <source>
        <dbReference type="SAM" id="MobiDB-lite"/>
    </source>
</evidence>
<dbReference type="Proteomes" id="UP000799118">
    <property type="component" value="Unassembled WGS sequence"/>
</dbReference>
<feature type="chain" id="PRO_5025371752" evidence="2">
    <location>
        <begin position="21"/>
        <end position="98"/>
    </location>
</feature>
<feature type="signal peptide" evidence="2">
    <location>
        <begin position="1"/>
        <end position="20"/>
    </location>
</feature>
<keyword evidence="2" id="KW-0732">Signal</keyword>
<sequence>MIQIRFSLILLAALAKLVASAPAALSASPSATTESASDVPSSTVSAALSVTTVPFASTNPNAALWNTNSSDSVPSPQRGTLGAPYSWSGQHTYGLGES</sequence>
<evidence type="ECO:0000256" key="2">
    <source>
        <dbReference type="SAM" id="SignalP"/>
    </source>
</evidence>
<gene>
    <name evidence="3" type="ORF">BT96DRAFT_120404</name>
</gene>
<feature type="compositionally biased region" description="Polar residues" evidence="1">
    <location>
        <begin position="64"/>
        <end position="78"/>
    </location>
</feature>
<dbReference type="EMBL" id="ML770749">
    <property type="protein sequence ID" value="KAE9383038.1"/>
    <property type="molecule type" value="Genomic_DNA"/>
</dbReference>
<reference evidence="3" key="1">
    <citation type="journal article" date="2019" name="Environ. Microbiol.">
        <title>Fungal ecological strategies reflected in gene transcription - a case study of two litter decomposers.</title>
        <authorList>
            <person name="Barbi F."/>
            <person name="Kohler A."/>
            <person name="Barry K."/>
            <person name="Baskaran P."/>
            <person name="Daum C."/>
            <person name="Fauchery L."/>
            <person name="Ihrmark K."/>
            <person name="Kuo A."/>
            <person name="LaButti K."/>
            <person name="Lipzen A."/>
            <person name="Morin E."/>
            <person name="Grigoriev I.V."/>
            <person name="Henrissat B."/>
            <person name="Lindahl B."/>
            <person name="Martin F."/>
        </authorList>
    </citation>
    <scope>NUCLEOTIDE SEQUENCE</scope>
    <source>
        <strain evidence="3">JB14</strain>
    </source>
</reference>
<accession>A0A6A4GCB5</accession>
<keyword evidence="4" id="KW-1185">Reference proteome</keyword>
<evidence type="ECO:0000313" key="4">
    <source>
        <dbReference type="Proteomes" id="UP000799118"/>
    </source>
</evidence>
<protein>
    <submittedName>
        <fullName evidence="3">Uncharacterized protein</fullName>
    </submittedName>
</protein>
<proteinExistence type="predicted"/>
<feature type="region of interest" description="Disordered" evidence="1">
    <location>
        <begin position="64"/>
        <end position="98"/>
    </location>
</feature>